<keyword evidence="2" id="KW-1185">Reference proteome</keyword>
<dbReference type="Proteomes" id="UP000518266">
    <property type="component" value="Unassembled WGS sequence"/>
</dbReference>
<organism evidence="1 2">
    <name type="scientific">Dissostichus mawsoni</name>
    <name type="common">Antarctic cod</name>
    <dbReference type="NCBI Taxonomy" id="36200"/>
    <lineage>
        <taxon>Eukaryota</taxon>
        <taxon>Metazoa</taxon>
        <taxon>Chordata</taxon>
        <taxon>Craniata</taxon>
        <taxon>Vertebrata</taxon>
        <taxon>Euteleostomi</taxon>
        <taxon>Actinopterygii</taxon>
        <taxon>Neopterygii</taxon>
        <taxon>Teleostei</taxon>
        <taxon>Neoteleostei</taxon>
        <taxon>Acanthomorphata</taxon>
        <taxon>Eupercaria</taxon>
        <taxon>Perciformes</taxon>
        <taxon>Notothenioidei</taxon>
        <taxon>Nototheniidae</taxon>
        <taxon>Dissostichus</taxon>
    </lineage>
</organism>
<dbReference type="AlphaFoldDB" id="A0A7J5Z0Q3"/>
<evidence type="ECO:0000313" key="1">
    <source>
        <dbReference type="EMBL" id="KAF3855226.1"/>
    </source>
</evidence>
<sequence>MVEEESSIHPAILLSMPPLIVYHRKDLMRKVVLAIYLKNHIPPSVVNSPAADVVQEGELRVHEAGEESDLSIYRQISCPTTSLLALLTSTLPSRPTQYSNNPIVVSTLRIWSQFRSAHGLHGSSIHSPIHNNHLFLPLTLMGPSLCGRD</sequence>
<protein>
    <submittedName>
        <fullName evidence="1">Uncharacterized protein</fullName>
    </submittedName>
</protein>
<name>A0A7J5Z0Q3_DISMA</name>
<comment type="caution">
    <text evidence="1">The sequence shown here is derived from an EMBL/GenBank/DDBJ whole genome shotgun (WGS) entry which is preliminary data.</text>
</comment>
<dbReference type="EMBL" id="JAAKFY010000007">
    <property type="protein sequence ID" value="KAF3855226.1"/>
    <property type="molecule type" value="Genomic_DNA"/>
</dbReference>
<accession>A0A7J5Z0Q3</accession>
<gene>
    <name evidence="1" type="ORF">F7725_023281</name>
</gene>
<proteinExistence type="predicted"/>
<reference evidence="1 2" key="1">
    <citation type="submission" date="2020-03" db="EMBL/GenBank/DDBJ databases">
        <title>Dissostichus mawsoni Genome sequencing and assembly.</title>
        <authorList>
            <person name="Park H."/>
        </authorList>
    </citation>
    <scope>NUCLEOTIDE SEQUENCE [LARGE SCALE GENOMIC DNA]</scope>
    <source>
        <strain evidence="1">DM0001</strain>
        <tissue evidence="1">Muscle</tissue>
    </source>
</reference>
<evidence type="ECO:0000313" key="2">
    <source>
        <dbReference type="Proteomes" id="UP000518266"/>
    </source>
</evidence>